<proteinExistence type="predicted"/>
<dbReference type="EMBL" id="SFCI01000015">
    <property type="protein sequence ID" value="TFY83682.1"/>
    <property type="molecule type" value="Genomic_DNA"/>
</dbReference>
<dbReference type="PANTHER" id="PTHR43975:SF2">
    <property type="entry name" value="EG:BACR7A4.14 PROTEIN-RELATED"/>
    <property type="match status" value="1"/>
</dbReference>
<dbReference type="Gene3D" id="3.40.50.720">
    <property type="entry name" value="NAD(P)-binding Rossmann-like Domain"/>
    <property type="match status" value="1"/>
</dbReference>
<dbReference type="CDD" id="cd05233">
    <property type="entry name" value="SDR_c"/>
    <property type="match status" value="1"/>
</dbReference>
<organism evidence="1 2">
    <name type="scientific">Hericium alpestre</name>
    <dbReference type="NCBI Taxonomy" id="135208"/>
    <lineage>
        <taxon>Eukaryota</taxon>
        <taxon>Fungi</taxon>
        <taxon>Dikarya</taxon>
        <taxon>Basidiomycota</taxon>
        <taxon>Agaricomycotina</taxon>
        <taxon>Agaricomycetes</taxon>
        <taxon>Russulales</taxon>
        <taxon>Hericiaceae</taxon>
        <taxon>Hericium</taxon>
    </lineage>
</organism>
<gene>
    <name evidence="1" type="ORF">EWM64_g327</name>
</gene>
<dbReference type="SUPFAM" id="SSF51735">
    <property type="entry name" value="NAD(P)-binding Rossmann-fold domains"/>
    <property type="match status" value="1"/>
</dbReference>
<protein>
    <recommendedName>
        <fullName evidence="3">NAD(P)-binding protein</fullName>
    </recommendedName>
</protein>
<dbReference type="InterPro" id="IPR036291">
    <property type="entry name" value="NAD(P)-bd_dom_sf"/>
</dbReference>
<name>A0A4Z0A9F1_9AGAM</name>
<dbReference type="AlphaFoldDB" id="A0A4Z0A9F1"/>
<dbReference type="STRING" id="135208.A0A4Z0A9F1"/>
<keyword evidence="2" id="KW-1185">Reference proteome</keyword>
<evidence type="ECO:0000313" key="2">
    <source>
        <dbReference type="Proteomes" id="UP000298061"/>
    </source>
</evidence>
<evidence type="ECO:0000313" key="1">
    <source>
        <dbReference type="EMBL" id="TFY83682.1"/>
    </source>
</evidence>
<evidence type="ECO:0008006" key="3">
    <source>
        <dbReference type="Google" id="ProtNLM"/>
    </source>
</evidence>
<dbReference type="Proteomes" id="UP000298061">
    <property type="component" value="Unassembled WGS sequence"/>
</dbReference>
<accession>A0A4Z0A9F1</accession>
<sequence length="220" mass="24186">MSLEEAKQEVLRVDPAAKVVSVVADVADVKQTEAVVKAGVDRFGKLDVVIPNAGRVTDWDKPLGEQDPITWWGVFEVNLRGVHSLAHFTLPHLAKTDGCFIAMSSLASMMRHPKGSSYCLFKHAVNRFIEFIPLEYPNVKAFALDPGVIATDMSTQNGYKAIHGGMELPTATMIYLTSGSADWLSGKYVSVPWDLGEVRQLWKEKIEKKAAFVSKLAIPA</sequence>
<dbReference type="PRINTS" id="PR00081">
    <property type="entry name" value="GDHRDH"/>
</dbReference>
<dbReference type="OrthoDB" id="1933717at2759"/>
<dbReference type="Pfam" id="PF00106">
    <property type="entry name" value="adh_short"/>
    <property type="match status" value="1"/>
</dbReference>
<dbReference type="InterPro" id="IPR002347">
    <property type="entry name" value="SDR_fam"/>
</dbReference>
<reference evidence="1 2" key="1">
    <citation type="submission" date="2019-02" db="EMBL/GenBank/DDBJ databases">
        <title>Genome sequencing of the rare red list fungi Hericium alpestre (H. flagellum).</title>
        <authorList>
            <person name="Buettner E."/>
            <person name="Kellner H."/>
        </authorList>
    </citation>
    <scope>NUCLEOTIDE SEQUENCE [LARGE SCALE GENOMIC DNA]</scope>
    <source>
        <strain evidence="1 2">DSM 108284</strain>
    </source>
</reference>
<comment type="caution">
    <text evidence="1">The sequence shown here is derived from an EMBL/GenBank/DDBJ whole genome shotgun (WGS) entry which is preliminary data.</text>
</comment>
<dbReference type="PANTHER" id="PTHR43975">
    <property type="entry name" value="ZGC:101858"/>
    <property type="match status" value="1"/>
</dbReference>